<gene>
    <name evidence="1" type="ORF">RRG08_062355</name>
</gene>
<accession>A0AAE0YHZ8</accession>
<proteinExistence type="predicted"/>
<protein>
    <submittedName>
        <fullName evidence="1">Uncharacterized protein</fullName>
    </submittedName>
</protein>
<evidence type="ECO:0000313" key="1">
    <source>
        <dbReference type="EMBL" id="KAK3744706.1"/>
    </source>
</evidence>
<comment type="caution">
    <text evidence="1">The sequence shown here is derived from an EMBL/GenBank/DDBJ whole genome shotgun (WGS) entry which is preliminary data.</text>
</comment>
<dbReference type="Proteomes" id="UP001283361">
    <property type="component" value="Unassembled WGS sequence"/>
</dbReference>
<dbReference type="EMBL" id="JAWDGP010006253">
    <property type="protein sequence ID" value="KAK3744706.1"/>
    <property type="molecule type" value="Genomic_DNA"/>
</dbReference>
<name>A0AAE0YHZ8_9GAST</name>
<sequence length="78" mass="8812">MPGALSVLGALELSDRLHRRVCWSLEYQNMMDNIRVKPSNRNIHADSPLSHRELSEDVEFTVFDRGEGKSRVSTSDPG</sequence>
<reference evidence="1" key="1">
    <citation type="journal article" date="2023" name="G3 (Bethesda)">
        <title>A reference genome for the long-term kleptoplast-retaining sea slug Elysia crispata morphotype clarki.</title>
        <authorList>
            <person name="Eastman K.E."/>
            <person name="Pendleton A.L."/>
            <person name="Shaikh M.A."/>
            <person name="Suttiyut T."/>
            <person name="Ogas R."/>
            <person name="Tomko P."/>
            <person name="Gavelis G."/>
            <person name="Widhalm J.R."/>
            <person name="Wisecaver J.H."/>
        </authorList>
    </citation>
    <scope>NUCLEOTIDE SEQUENCE</scope>
    <source>
        <strain evidence="1">ECLA1</strain>
    </source>
</reference>
<evidence type="ECO:0000313" key="2">
    <source>
        <dbReference type="Proteomes" id="UP001283361"/>
    </source>
</evidence>
<organism evidence="1 2">
    <name type="scientific">Elysia crispata</name>
    <name type="common">lettuce slug</name>
    <dbReference type="NCBI Taxonomy" id="231223"/>
    <lineage>
        <taxon>Eukaryota</taxon>
        <taxon>Metazoa</taxon>
        <taxon>Spiralia</taxon>
        <taxon>Lophotrochozoa</taxon>
        <taxon>Mollusca</taxon>
        <taxon>Gastropoda</taxon>
        <taxon>Heterobranchia</taxon>
        <taxon>Euthyneura</taxon>
        <taxon>Panpulmonata</taxon>
        <taxon>Sacoglossa</taxon>
        <taxon>Placobranchoidea</taxon>
        <taxon>Plakobranchidae</taxon>
        <taxon>Elysia</taxon>
    </lineage>
</organism>
<keyword evidence="2" id="KW-1185">Reference proteome</keyword>
<dbReference type="AlphaFoldDB" id="A0AAE0YHZ8"/>